<keyword evidence="3" id="KW-0804">Transcription</keyword>
<dbReference type="AlphaFoldDB" id="A0A7W7ZPP3"/>
<dbReference type="Gene3D" id="1.10.357.10">
    <property type="entry name" value="Tetracycline Repressor, domain 2"/>
    <property type="match status" value="1"/>
</dbReference>
<dbReference type="InterPro" id="IPR009057">
    <property type="entry name" value="Homeodomain-like_sf"/>
</dbReference>
<accession>A0A7W7ZPP3</accession>
<dbReference type="PRINTS" id="PR00455">
    <property type="entry name" value="HTHTETR"/>
</dbReference>
<evidence type="ECO:0000313" key="7">
    <source>
        <dbReference type="EMBL" id="MBB5063508.1"/>
    </source>
</evidence>
<dbReference type="InterPro" id="IPR041669">
    <property type="entry name" value="TetR_C_15"/>
</dbReference>
<dbReference type="Pfam" id="PF00440">
    <property type="entry name" value="TetR_N"/>
    <property type="match status" value="1"/>
</dbReference>
<feature type="region of interest" description="Disordered" evidence="5">
    <location>
        <begin position="1"/>
        <end position="25"/>
    </location>
</feature>
<keyword evidence="2 4" id="KW-0238">DNA-binding</keyword>
<dbReference type="PROSITE" id="PS50977">
    <property type="entry name" value="HTH_TETR_2"/>
    <property type="match status" value="1"/>
</dbReference>
<keyword evidence="1" id="KW-0805">Transcription regulation</keyword>
<name>A0A7W7ZPP3_9BACT</name>
<sequence length="219" mass="23804">MLRKQTRVSRRGRKPSAPSLKLRRSPLQARSAETIAVILEASTQILGTRGLAAFNTNAVAERAGVSVGSLYQYFPGKEAILAALHQRYEERLLHSVTSSLTATHGKELSARLPALVNALIDAHMFSPALHRILESEESRISAEGEAVSSIGSAVHKSVVRMLREHKVRISGVSVPEAAEDLSRIARALIDAALANNTGVVTARHRRRIARALLAYLHTD</sequence>
<evidence type="ECO:0000259" key="6">
    <source>
        <dbReference type="PROSITE" id="PS50977"/>
    </source>
</evidence>
<dbReference type="PANTHER" id="PTHR30055">
    <property type="entry name" value="HTH-TYPE TRANSCRIPTIONAL REGULATOR RUTR"/>
    <property type="match status" value="1"/>
</dbReference>
<dbReference type="RefSeq" id="WP_184254720.1">
    <property type="nucleotide sequence ID" value="NZ_JACHIO010000006.1"/>
</dbReference>
<dbReference type="EMBL" id="JACHIO010000006">
    <property type="protein sequence ID" value="MBB5063508.1"/>
    <property type="molecule type" value="Genomic_DNA"/>
</dbReference>
<evidence type="ECO:0000256" key="5">
    <source>
        <dbReference type="SAM" id="MobiDB-lite"/>
    </source>
</evidence>
<gene>
    <name evidence="7" type="ORF">HDF15_001850</name>
</gene>
<evidence type="ECO:0000313" key="8">
    <source>
        <dbReference type="Proteomes" id="UP000584867"/>
    </source>
</evidence>
<dbReference type="Proteomes" id="UP000584867">
    <property type="component" value="Unassembled WGS sequence"/>
</dbReference>
<evidence type="ECO:0000256" key="2">
    <source>
        <dbReference type="ARBA" id="ARBA00023125"/>
    </source>
</evidence>
<dbReference type="InterPro" id="IPR050109">
    <property type="entry name" value="HTH-type_TetR-like_transc_reg"/>
</dbReference>
<protein>
    <submittedName>
        <fullName evidence="7">AcrR family transcriptional regulator</fullName>
    </submittedName>
</protein>
<feature type="compositionally biased region" description="Basic residues" evidence="5">
    <location>
        <begin position="1"/>
        <end position="14"/>
    </location>
</feature>
<dbReference type="PANTHER" id="PTHR30055:SF234">
    <property type="entry name" value="HTH-TYPE TRANSCRIPTIONAL REGULATOR BETI"/>
    <property type="match status" value="1"/>
</dbReference>
<feature type="domain" description="HTH tetR-type" evidence="6">
    <location>
        <begin position="32"/>
        <end position="92"/>
    </location>
</feature>
<organism evidence="7 8">
    <name type="scientific">Granulicella mallensis</name>
    <dbReference type="NCBI Taxonomy" id="940614"/>
    <lineage>
        <taxon>Bacteria</taxon>
        <taxon>Pseudomonadati</taxon>
        <taxon>Acidobacteriota</taxon>
        <taxon>Terriglobia</taxon>
        <taxon>Terriglobales</taxon>
        <taxon>Acidobacteriaceae</taxon>
        <taxon>Granulicella</taxon>
    </lineage>
</organism>
<proteinExistence type="predicted"/>
<dbReference type="InterPro" id="IPR001647">
    <property type="entry name" value="HTH_TetR"/>
</dbReference>
<evidence type="ECO:0000256" key="1">
    <source>
        <dbReference type="ARBA" id="ARBA00023015"/>
    </source>
</evidence>
<dbReference type="SUPFAM" id="SSF46689">
    <property type="entry name" value="Homeodomain-like"/>
    <property type="match status" value="1"/>
</dbReference>
<reference evidence="7 8" key="1">
    <citation type="submission" date="2020-08" db="EMBL/GenBank/DDBJ databases">
        <title>Genomic Encyclopedia of Type Strains, Phase IV (KMG-V): Genome sequencing to study the core and pangenomes of soil and plant-associated prokaryotes.</title>
        <authorList>
            <person name="Whitman W."/>
        </authorList>
    </citation>
    <scope>NUCLEOTIDE SEQUENCE [LARGE SCALE GENOMIC DNA]</scope>
    <source>
        <strain evidence="7 8">X5P3</strain>
    </source>
</reference>
<evidence type="ECO:0000256" key="4">
    <source>
        <dbReference type="PROSITE-ProRule" id="PRU00335"/>
    </source>
</evidence>
<comment type="caution">
    <text evidence="7">The sequence shown here is derived from an EMBL/GenBank/DDBJ whole genome shotgun (WGS) entry which is preliminary data.</text>
</comment>
<dbReference type="GO" id="GO:0000976">
    <property type="term" value="F:transcription cis-regulatory region binding"/>
    <property type="evidence" value="ECO:0007669"/>
    <property type="project" value="TreeGrafter"/>
</dbReference>
<dbReference type="GO" id="GO:0003700">
    <property type="term" value="F:DNA-binding transcription factor activity"/>
    <property type="evidence" value="ECO:0007669"/>
    <property type="project" value="TreeGrafter"/>
</dbReference>
<feature type="DNA-binding region" description="H-T-H motif" evidence="4">
    <location>
        <begin position="55"/>
        <end position="74"/>
    </location>
</feature>
<evidence type="ECO:0000256" key="3">
    <source>
        <dbReference type="ARBA" id="ARBA00023163"/>
    </source>
</evidence>
<dbReference type="Pfam" id="PF17918">
    <property type="entry name" value="TetR_C_15"/>
    <property type="match status" value="1"/>
</dbReference>